<organism evidence="2 3">
    <name type="scientific">Intestinimonas butyriciproducens</name>
    <dbReference type="NCBI Taxonomy" id="1297617"/>
    <lineage>
        <taxon>Bacteria</taxon>
        <taxon>Bacillati</taxon>
        <taxon>Bacillota</taxon>
        <taxon>Clostridia</taxon>
        <taxon>Eubacteriales</taxon>
        <taxon>Intestinimonas</taxon>
    </lineage>
</organism>
<feature type="compositionally biased region" description="Basic and acidic residues" evidence="1">
    <location>
        <begin position="16"/>
        <end position="29"/>
    </location>
</feature>
<evidence type="ECO:0000256" key="1">
    <source>
        <dbReference type="SAM" id="MobiDB-lite"/>
    </source>
</evidence>
<proteinExistence type="predicted"/>
<accession>A0A0S2W4A2</accession>
<feature type="compositionally biased region" description="Basic and acidic residues" evidence="1">
    <location>
        <begin position="79"/>
        <end position="90"/>
    </location>
</feature>
<gene>
    <name evidence="2" type="ORF">IB211_01740</name>
</gene>
<evidence type="ECO:0000313" key="2">
    <source>
        <dbReference type="EMBL" id="ALP94131.1"/>
    </source>
</evidence>
<sequence length="140" mass="15875">MAVADGQRLFRTPGHHPQERRNPHPEDSPRSPVKNRGGHTCDAARTNGGGKRRRQGLKLGDPFRLPPALRVQKRPYRSAHPEPELKKLEESAAYGVIEPQQQEGTQKPWIPDPITQALQKRHVRIPPRTRGMRTVPKRCA</sequence>
<feature type="region of interest" description="Disordered" evidence="1">
    <location>
        <begin position="1"/>
        <end position="66"/>
    </location>
</feature>
<reference evidence="3" key="2">
    <citation type="submission" date="2015-04" db="EMBL/GenBank/DDBJ databases">
        <title>A butyrogenic pathway from the amino acid lysine in a human gut commensal.</title>
        <authorList>
            <person name="de Vos W.M."/>
            <person name="Bui N.T.P."/>
            <person name="Plugge C.M."/>
            <person name="Ritari J."/>
        </authorList>
    </citation>
    <scope>NUCLEOTIDE SEQUENCE [LARGE SCALE GENOMIC DNA]</scope>
    <source>
        <strain evidence="3">AF211</strain>
    </source>
</reference>
<dbReference type="EMBL" id="CP011307">
    <property type="protein sequence ID" value="ALP94131.1"/>
    <property type="molecule type" value="Genomic_DNA"/>
</dbReference>
<dbReference type="Proteomes" id="UP000064844">
    <property type="component" value="Chromosome"/>
</dbReference>
<name>A0A0S2W4A2_9FIRM</name>
<dbReference type="AlphaFoldDB" id="A0A0S2W4A2"/>
<dbReference type="KEGG" id="ibu:IB211_01740"/>
<protein>
    <submittedName>
        <fullName evidence="2">Uncharacterized protein</fullName>
    </submittedName>
</protein>
<reference evidence="2 3" key="1">
    <citation type="journal article" date="2015" name="Nat. Commun.">
        <title>Production of butyrate from lysine and the Amadori product fructoselysine by a human gut commensal.</title>
        <authorList>
            <person name="Bui T.P."/>
            <person name="Ritari J."/>
            <person name="Boeren S."/>
            <person name="de Waard P."/>
            <person name="Plugge C.M."/>
            <person name="de Vos W.M."/>
        </authorList>
    </citation>
    <scope>NUCLEOTIDE SEQUENCE [LARGE SCALE GENOMIC DNA]</scope>
    <source>
        <strain evidence="2 3">AF211</strain>
    </source>
</reference>
<keyword evidence="3" id="KW-1185">Reference proteome</keyword>
<feature type="region of interest" description="Disordered" evidence="1">
    <location>
        <begin position="73"/>
        <end position="92"/>
    </location>
</feature>
<evidence type="ECO:0000313" key="3">
    <source>
        <dbReference type="Proteomes" id="UP000064844"/>
    </source>
</evidence>